<dbReference type="InterPro" id="IPR011990">
    <property type="entry name" value="TPR-like_helical_dom_sf"/>
</dbReference>
<reference evidence="6" key="3">
    <citation type="submission" date="2025-09" db="UniProtKB">
        <authorList>
            <consortium name="Ensembl"/>
        </authorList>
    </citation>
    <scope>IDENTIFICATION</scope>
</reference>
<dbReference type="SUPFAM" id="SSF50044">
    <property type="entry name" value="SH3-domain"/>
    <property type="match status" value="1"/>
</dbReference>
<dbReference type="InterPro" id="IPR042772">
    <property type="entry name" value="SH3TC1/SH3TC2"/>
</dbReference>
<proteinExistence type="predicted"/>
<dbReference type="PANTHER" id="PTHR22647:SF3">
    <property type="entry name" value="SH3 DOMAIN AND TETRATRICOPEPTIDE REPEAT-CONTAINING PROTEIN 1"/>
    <property type="match status" value="1"/>
</dbReference>
<dbReference type="InterPro" id="IPR036028">
    <property type="entry name" value="SH3-like_dom_sf"/>
</dbReference>
<sequence>MTTAVRPKPTSGLGNTDTEPCRLRAGRTSSWRSEADLEPKLSRSKGASSAEDDIPTVLPLQLVLVQGLDRLPVDEGAQEALRGKLRMLEADPGRVTTLLSELSAHLLSINSEENAICITFKVFEEIWKFNTYYQMGFLGQCMENLLLDQKFWINCLDRENTGIEIFIKEETMNLMYKGLLMQEGSFFASCSSNQIFDSSTSGSDLYLEKGDIALFEPPFLGSGWTVLSLSDGARGTKEKPPLEPVSPFYEWFLKSCPESIIVGCGKDSVDFPYHAATGTCVAVEEYDGNGPDELSFEAGDRIIIVGLLVSCFQWFLGKRERTCDVGLVQTHLVKPTDSVCESTDIFLNTEDRTLVKLEQEKIKEETIALLRKTYQTDVGTIYQLDLANGPINDPIDQYSSTYADAPVEVDEELKHKIVSLVQDSCGKLSPSSDICISPDSKDLETDELWDLPHFTVCSENDGTSPDRHHALLSFLGSRDFQPEFNCLYSSYPEFLLTCFHGHADEEELVAYLSVARETAKKKRVLWAQSRICYLLGQMCASRSKFSQARVYYEEALTIPRDSFSDMSLQAAIYTNLMFIYLTQKNTEKYLALSERLAALLMGVPDLISGTEDPDVMKFVLKKAILSHNKPAEARSCFLLAKLHLKQGEPANAVPFVERLQMLVDKLPGECKGTHSHGYLLLGRLYSDQGLPHLAVSSARRASFHASATLSDCLCSVSLLLENAVQLYGSTTPAQVATFLIRAASLAPEGAECRLAHVHALNLSWLFHEHNLPARALAYMRAFLLGYSSASGMNQSEVTAALIWVAWLCIRSEQHRMALDVLNVVLSSMPEHCTTQQEGVVHNMRAIALRRTGDLRQAAESYRAAMEICEEFEDQHNWAVVLANFGFLCFRATAKHLGEEHLVQAVELFSELEEEEGHKMNFISVLLELGQHYISQGYCEKGKIYYEWALLIAIQSDQSESQLKAIRHLCHLYRQVCPNEAQCIIYSEHQLALVRRTGDRSTEAEILEWISQLYLGLGTERANRSALECTKQSLGIFIDLGKKRKEAHAWLQAGKIYHILRQMELVDLYVQVAQDVGLSTGDTLFVLEMLEAAGDIFFNSTVERDKAVCFYRDRALPIAMKAGSVRTQLRLCNKLAELLLQMRDYEDALEFAQTALDLSTMLGDHLNERVAFHRLATLYHCQGHFEMAEHHYLKALSLCPTPLQFDEEVLYYARVYQILGDITFYDLKDPYDAAGYYHLALAAAMDLGNKKSQLDLCTRLATIYHNFLVDRELSLFFYQRARGFAADLNVRRINLAPDQNLRSTAQYRMDPDIRATICK</sequence>
<evidence type="ECO:0000256" key="1">
    <source>
        <dbReference type="ARBA" id="ARBA00022443"/>
    </source>
</evidence>
<protein>
    <recommendedName>
        <fullName evidence="5">SH3 domain-containing protein</fullName>
    </recommendedName>
</protein>
<dbReference type="SUPFAM" id="SSF48452">
    <property type="entry name" value="TPR-like"/>
    <property type="match status" value="4"/>
</dbReference>
<feature type="domain" description="SH3" evidence="5">
    <location>
        <begin position="275"/>
        <end position="338"/>
    </location>
</feature>
<dbReference type="PROSITE" id="PS50002">
    <property type="entry name" value="SH3"/>
    <property type="match status" value="1"/>
</dbReference>
<keyword evidence="1 2" id="KW-0728">SH3 domain</keyword>
<evidence type="ECO:0000256" key="3">
    <source>
        <dbReference type="PROSITE-ProRule" id="PRU00339"/>
    </source>
</evidence>
<keyword evidence="7" id="KW-1185">Reference proteome</keyword>
<evidence type="ECO:0000256" key="2">
    <source>
        <dbReference type="PROSITE-ProRule" id="PRU00192"/>
    </source>
</evidence>
<organism evidence="6 7">
    <name type="scientific">Denticeps clupeoides</name>
    <name type="common">denticle herring</name>
    <dbReference type="NCBI Taxonomy" id="299321"/>
    <lineage>
        <taxon>Eukaryota</taxon>
        <taxon>Metazoa</taxon>
        <taxon>Chordata</taxon>
        <taxon>Craniata</taxon>
        <taxon>Vertebrata</taxon>
        <taxon>Euteleostomi</taxon>
        <taxon>Actinopterygii</taxon>
        <taxon>Neopterygii</taxon>
        <taxon>Teleostei</taxon>
        <taxon>Clupei</taxon>
        <taxon>Clupeiformes</taxon>
        <taxon>Denticipitoidei</taxon>
        <taxon>Denticipitidae</taxon>
        <taxon>Denticeps</taxon>
    </lineage>
</organism>
<dbReference type="Proteomes" id="UP000694580">
    <property type="component" value="Chromosome 1"/>
</dbReference>
<dbReference type="Pfam" id="PF13424">
    <property type="entry name" value="TPR_12"/>
    <property type="match status" value="1"/>
</dbReference>
<reference evidence="6" key="2">
    <citation type="submission" date="2025-08" db="UniProtKB">
        <authorList>
            <consortium name="Ensembl"/>
        </authorList>
    </citation>
    <scope>IDENTIFICATION</scope>
</reference>
<dbReference type="InterPro" id="IPR019734">
    <property type="entry name" value="TPR_rpt"/>
</dbReference>
<evidence type="ECO:0000259" key="5">
    <source>
        <dbReference type="PROSITE" id="PS50002"/>
    </source>
</evidence>
<dbReference type="Gene3D" id="2.30.30.40">
    <property type="entry name" value="SH3 Domains"/>
    <property type="match status" value="1"/>
</dbReference>
<dbReference type="PANTHER" id="PTHR22647">
    <property type="entry name" value="SH3 DOMAIN AND TETRATRICOPEPTIDE REPEATS CONTAINING PROTEIN"/>
    <property type="match status" value="1"/>
</dbReference>
<reference evidence="6 7" key="1">
    <citation type="submission" date="2020-06" db="EMBL/GenBank/DDBJ databases">
        <authorList>
            <consortium name="Wellcome Sanger Institute Data Sharing"/>
        </authorList>
    </citation>
    <scope>NUCLEOTIDE SEQUENCE [LARGE SCALE GENOMIC DNA]</scope>
</reference>
<dbReference type="GeneID" id="114778989"/>
<dbReference type="InterPro" id="IPR001452">
    <property type="entry name" value="SH3_domain"/>
</dbReference>
<evidence type="ECO:0000313" key="6">
    <source>
        <dbReference type="Ensembl" id="ENSDCDP00010005063.1"/>
    </source>
</evidence>
<dbReference type="SMART" id="SM00326">
    <property type="entry name" value="SH3"/>
    <property type="match status" value="1"/>
</dbReference>
<dbReference type="PROSITE" id="PS50005">
    <property type="entry name" value="TPR"/>
    <property type="match status" value="1"/>
</dbReference>
<feature type="region of interest" description="Disordered" evidence="4">
    <location>
        <begin position="1"/>
        <end position="51"/>
    </location>
</feature>
<dbReference type="GeneTree" id="ENSGT00530000063812"/>
<feature type="repeat" description="TPR" evidence="3">
    <location>
        <begin position="1168"/>
        <end position="1201"/>
    </location>
</feature>
<dbReference type="SMART" id="SM00028">
    <property type="entry name" value="TPR"/>
    <property type="match status" value="7"/>
</dbReference>
<evidence type="ECO:0000313" key="7">
    <source>
        <dbReference type="Proteomes" id="UP000694580"/>
    </source>
</evidence>
<name>A0AAY4A7B7_9TELE</name>
<gene>
    <name evidence="6" type="primary">SH3TC1</name>
</gene>
<accession>A0AAY4A7B7</accession>
<keyword evidence="3" id="KW-0802">TPR repeat</keyword>
<dbReference type="Ensembl" id="ENSDCDT00010005231.1">
    <property type="protein sequence ID" value="ENSDCDP00010005063.1"/>
    <property type="gene ID" value="ENSDCDG00010002214.1"/>
</dbReference>
<evidence type="ECO:0000256" key="4">
    <source>
        <dbReference type="SAM" id="MobiDB-lite"/>
    </source>
</evidence>
<dbReference type="RefSeq" id="XP_028823046.1">
    <property type="nucleotide sequence ID" value="XM_028967213.1"/>
</dbReference>
<dbReference type="Gene3D" id="1.25.40.10">
    <property type="entry name" value="Tetratricopeptide repeat domain"/>
    <property type="match status" value="4"/>
</dbReference>